<feature type="domain" description="Integrase catalytic" evidence="1">
    <location>
        <begin position="172"/>
        <end position="275"/>
    </location>
</feature>
<dbReference type="EMBL" id="CAJOBO010000361">
    <property type="protein sequence ID" value="CAF4201963.1"/>
    <property type="molecule type" value="Genomic_DNA"/>
</dbReference>
<dbReference type="PROSITE" id="PS50994">
    <property type="entry name" value="INTEGRASE"/>
    <property type="match status" value="1"/>
</dbReference>
<gene>
    <name evidence="3" type="ORF">HFQ381_LOCUS7524</name>
    <name evidence="2" type="ORF">LUA448_LOCUS26277</name>
</gene>
<dbReference type="Gene3D" id="3.30.420.10">
    <property type="entry name" value="Ribonuclease H-like superfamily/Ribonuclease H"/>
    <property type="match status" value="1"/>
</dbReference>
<dbReference type="EMBL" id="CAJNYD010003551">
    <property type="protein sequence ID" value="CAF3518222.1"/>
    <property type="molecule type" value="Genomic_DNA"/>
</dbReference>
<protein>
    <recommendedName>
        <fullName evidence="1">Integrase catalytic domain-containing protein</fullName>
    </recommendedName>
</protein>
<dbReference type="InterPro" id="IPR012337">
    <property type="entry name" value="RNaseH-like_sf"/>
</dbReference>
<dbReference type="InterPro" id="IPR001584">
    <property type="entry name" value="Integrase_cat-core"/>
</dbReference>
<organism evidence="2 4">
    <name type="scientific">Rotaria socialis</name>
    <dbReference type="NCBI Taxonomy" id="392032"/>
    <lineage>
        <taxon>Eukaryota</taxon>
        <taxon>Metazoa</taxon>
        <taxon>Spiralia</taxon>
        <taxon>Gnathifera</taxon>
        <taxon>Rotifera</taxon>
        <taxon>Eurotatoria</taxon>
        <taxon>Bdelloidea</taxon>
        <taxon>Philodinida</taxon>
        <taxon>Philodinidae</taxon>
        <taxon>Rotaria</taxon>
    </lineage>
</organism>
<accession>A0A818IDL4</accession>
<dbReference type="InterPro" id="IPR036397">
    <property type="entry name" value="RNaseH_sf"/>
</dbReference>
<evidence type="ECO:0000259" key="1">
    <source>
        <dbReference type="PROSITE" id="PS50994"/>
    </source>
</evidence>
<dbReference type="GO" id="GO:0003676">
    <property type="term" value="F:nucleic acid binding"/>
    <property type="evidence" value="ECO:0007669"/>
    <property type="project" value="InterPro"/>
</dbReference>
<sequence length="519" mass="59669">MSNRHKNGCTHCNQIKRKFQSNYTTVQIDSGELIFYKELEQHINSLSEKFRIKSVIRQIAYNDIVKCLLLPKGVPLELFGAKFIFWVKQHFILIKIANVEIGCCIKSKKPICVYEAYYNVIGEAHVTISHGGRDKTIYELNTHYRCIPRFAVEMFLKQCVPCQIRKPLKQHVIGKPIISLGVMTRLQIDLIDMRTRPDILKPDIIYNWILNCIDHFSKFSWSYPLKNKSAAEVALKLRELFFVFGPQRLLHSDNGREFVASVIHELKELFPHMMFVRENGIVDEENLPTPICDSNDDIIDDEKDCADVIDEDIIQLVQQLSDEVVASSLVDLSLSHSPTVTPQKTTHDLVRKIATDNYLSVANKKMKHYQASIISEAKKFNLNDCVGLQIHTVDRTNTDAKLLPCLIIEKLEKDGKITFILACEYGKLKIPYSIEHVVDLKMACPEALKHIVINDLNDITFIEACKLYVRTSTTGRACDCKGKCATKQCSCKKWEFFVLQNVIQNEVVVRIWVNRLKMF</sequence>
<dbReference type="SUPFAM" id="SSF53098">
    <property type="entry name" value="Ribonuclease H-like"/>
    <property type="match status" value="1"/>
</dbReference>
<dbReference type="Proteomes" id="UP000663833">
    <property type="component" value="Unassembled WGS sequence"/>
</dbReference>
<evidence type="ECO:0000313" key="3">
    <source>
        <dbReference type="EMBL" id="CAF4201963.1"/>
    </source>
</evidence>
<dbReference type="AlphaFoldDB" id="A0A818IDL4"/>
<dbReference type="GO" id="GO:0015074">
    <property type="term" value="P:DNA integration"/>
    <property type="evidence" value="ECO:0007669"/>
    <property type="project" value="InterPro"/>
</dbReference>
<dbReference type="Proteomes" id="UP000663851">
    <property type="component" value="Unassembled WGS sequence"/>
</dbReference>
<reference evidence="2" key="1">
    <citation type="submission" date="2021-02" db="EMBL/GenBank/DDBJ databases">
        <authorList>
            <person name="Nowell W R."/>
        </authorList>
    </citation>
    <scope>NUCLEOTIDE SEQUENCE</scope>
</reference>
<evidence type="ECO:0000313" key="2">
    <source>
        <dbReference type="EMBL" id="CAF3518222.1"/>
    </source>
</evidence>
<proteinExistence type="predicted"/>
<name>A0A818IDL4_9BILA</name>
<evidence type="ECO:0000313" key="4">
    <source>
        <dbReference type="Proteomes" id="UP000663833"/>
    </source>
</evidence>
<comment type="caution">
    <text evidence="2">The sequence shown here is derived from an EMBL/GenBank/DDBJ whole genome shotgun (WGS) entry which is preliminary data.</text>
</comment>
<dbReference type="PANTHER" id="PTHR46585">
    <property type="entry name" value="INTEGRASE CORE DOMAIN CONTAINING PROTEIN"/>
    <property type="match status" value="1"/>
</dbReference>